<organism evidence="1">
    <name type="scientific">Odontella aurita</name>
    <dbReference type="NCBI Taxonomy" id="265563"/>
    <lineage>
        <taxon>Eukaryota</taxon>
        <taxon>Sar</taxon>
        <taxon>Stramenopiles</taxon>
        <taxon>Ochrophyta</taxon>
        <taxon>Bacillariophyta</taxon>
        <taxon>Mediophyceae</taxon>
        <taxon>Biddulphiophycidae</taxon>
        <taxon>Eupodiscales</taxon>
        <taxon>Odontellaceae</taxon>
        <taxon>Odontella</taxon>
    </lineage>
</organism>
<dbReference type="SUPFAM" id="SSF52540">
    <property type="entry name" value="P-loop containing nucleoside triphosphate hydrolases"/>
    <property type="match status" value="1"/>
</dbReference>
<dbReference type="AlphaFoldDB" id="A0A7S4K3E6"/>
<proteinExistence type="predicted"/>
<dbReference type="InterPro" id="IPR027417">
    <property type="entry name" value="P-loop_NTPase"/>
</dbReference>
<reference evidence="1" key="1">
    <citation type="submission" date="2021-01" db="EMBL/GenBank/DDBJ databases">
        <authorList>
            <person name="Corre E."/>
            <person name="Pelletier E."/>
            <person name="Niang G."/>
            <person name="Scheremetjew M."/>
            <person name="Finn R."/>
            <person name="Kale V."/>
            <person name="Holt S."/>
            <person name="Cochrane G."/>
            <person name="Meng A."/>
            <person name="Brown T."/>
            <person name="Cohen L."/>
        </authorList>
    </citation>
    <scope>NUCLEOTIDE SEQUENCE</scope>
    <source>
        <strain evidence="1">Isolate 1302-5</strain>
    </source>
</reference>
<protein>
    <submittedName>
        <fullName evidence="1">Uncharacterized protein</fullName>
    </submittedName>
</protein>
<accession>A0A7S4K3E6</accession>
<evidence type="ECO:0000313" key="1">
    <source>
        <dbReference type="EMBL" id="CAE2282450.1"/>
    </source>
</evidence>
<dbReference type="EMBL" id="HBKQ01056089">
    <property type="protein sequence ID" value="CAE2282450.1"/>
    <property type="molecule type" value="Transcribed_RNA"/>
</dbReference>
<name>A0A7S4K3E6_9STRA</name>
<sequence>MAAFCMVGALFQYASIEGFFEMTVPNARTLRRVLTTRVFGRHGGALGHRYLSRSVGGGDCDWLPPAKLNSTYNPPRTLLVSYPGSGKRLTWRMIESLSGFVSGDDWDLSEEGQDVATMKTSYPHPEGIWLWGDKFKEAEIILLIRNPRWAIPSYQTMRHELDYSTSWMKSFSRINDTYTVRPDVTEWEDWRGSTWPHGYKKGNADREIDRWAWFIDFWMRDGLRRNDGEGNPIQDIHCRNTTGHMDTCKPSVLISFEKLYDPTDGLAESRKLASALENGRPDMPIIEGSARDCVFSKTREKRASEERWDNTARDGNGADVMAKNFTWLQLQQMKSELERLIANYTVVPWDADPVAQDLVSNLGGYLAEVDAEIDICCSSTCPWNTDAIHDCTMPMESNDPSSLELNPISRRGHLFGAGYEQYDEVEIRKWSMDDVNNICAKKCASEDICTGFSFRYDDRYDGRTNGNCWFMTGTIKYVDGAESAGGGIWIKKSTQKNPVCTSSSFNPDPTKYYTIAVDDLVWAQGNPSTSSLGWTTKQNTPGMSMYLTNDKVGSASHWRFTQVTGNSWVTQNRLTGLKMSYDSQWHLTTNLSTETKLSATCSSSETDEVFLEMIGAHAAFPRCDINGCIFGSKLNIVERQRRETTSTGCVAYSGCGSGWTETSKTYYLFCTSYSCERYLSVPSQKIEQRWSIKEVIDFVKPDTKQAVTVTVQEHALETLSNKIALVNDIAFMNTPILGAIVGFAQSEYFSGPTIAQQLQKLADDVQEMTADMISTGIATNAIDEANKRIAHRRSYFLVEYPGHKHHYMANENMDQIDDLADDLLDKASEYAKDTTAFFGNSYSHQDMNAVKRAQKGFQYLKLALVDVLTMYREGVLLQAYAHPDDNCQNIIGRYLIPGGNSRAAAYKKQLQDTWDMLHRHRVQPIGSSLNREMYTCEAHDDFNSRTELFYFSGGGAASVYATAQQVAAAAKHELTHDMTHWSYPTHVQMDYLDGYEDGTLAMCEALRSDPEFRASFETN</sequence>
<gene>
    <name evidence="1" type="ORF">OAUR00152_LOCUS38409</name>
</gene>